<dbReference type="EMBL" id="REGN01003747">
    <property type="protein sequence ID" value="RNA21028.1"/>
    <property type="molecule type" value="Genomic_DNA"/>
</dbReference>
<gene>
    <name evidence="1" type="ORF">BpHYR1_019481</name>
</gene>
<dbReference type="Proteomes" id="UP000276133">
    <property type="component" value="Unassembled WGS sequence"/>
</dbReference>
<proteinExistence type="predicted"/>
<comment type="caution">
    <text evidence="1">The sequence shown here is derived from an EMBL/GenBank/DDBJ whole genome shotgun (WGS) entry which is preliminary data.</text>
</comment>
<accession>A0A3M7RCN8</accession>
<name>A0A3M7RCN8_BRAPC</name>
<evidence type="ECO:0000313" key="1">
    <source>
        <dbReference type="EMBL" id="RNA21028.1"/>
    </source>
</evidence>
<protein>
    <submittedName>
        <fullName evidence="1">Uncharacterized protein</fullName>
    </submittedName>
</protein>
<dbReference type="AlphaFoldDB" id="A0A3M7RCN8"/>
<keyword evidence="2" id="KW-1185">Reference proteome</keyword>
<sequence>MQSLIRADKKLSLTISLFRGREKLRVETNSCDSSVRSRAKPGSPSTTRAYSCLTLQYFKIRASHSLSLSSNLSFLPHTSFNSAQ</sequence>
<reference evidence="1 2" key="1">
    <citation type="journal article" date="2018" name="Sci. Rep.">
        <title>Genomic signatures of local adaptation to the degree of environmental predictability in rotifers.</title>
        <authorList>
            <person name="Franch-Gras L."/>
            <person name="Hahn C."/>
            <person name="Garcia-Roger E.M."/>
            <person name="Carmona M.J."/>
            <person name="Serra M."/>
            <person name="Gomez A."/>
        </authorList>
    </citation>
    <scope>NUCLEOTIDE SEQUENCE [LARGE SCALE GENOMIC DNA]</scope>
    <source>
        <strain evidence="1">HYR1</strain>
    </source>
</reference>
<organism evidence="1 2">
    <name type="scientific">Brachionus plicatilis</name>
    <name type="common">Marine rotifer</name>
    <name type="synonym">Brachionus muelleri</name>
    <dbReference type="NCBI Taxonomy" id="10195"/>
    <lineage>
        <taxon>Eukaryota</taxon>
        <taxon>Metazoa</taxon>
        <taxon>Spiralia</taxon>
        <taxon>Gnathifera</taxon>
        <taxon>Rotifera</taxon>
        <taxon>Eurotatoria</taxon>
        <taxon>Monogononta</taxon>
        <taxon>Pseudotrocha</taxon>
        <taxon>Ploima</taxon>
        <taxon>Brachionidae</taxon>
        <taxon>Brachionus</taxon>
    </lineage>
</organism>
<evidence type="ECO:0000313" key="2">
    <source>
        <dbReference type="Proteomes" id="UP000276133"/>
    </source>
</evidence>